<dbReference type="EMBL" id="OX451738">
    <property type="protein sequence ID" value="CAI8603931.1"/>
    <property type="molecule type" value="Genomic_DNA"/>
</dbReference>
<evidence type="ECO:0000259" key="7">
    <source>
        <dbReference type="Pfam" id="PF18052"/>
    </source>
</evidence>
<accession>A0AAV1A0P3</accession>
<keyword evidence="5" id="KW-0812">Transmembrane</keyword>
<dbReference type="InterPro" id="IPR041118">
    <property type="entry name" value="Rx_N"/>
</dbReference>
<reference evidence="10 11" key="1">
    <citation type="submission" date="2023-01" db="EMBL/GenBank/DDBJ databases">
        <authorList>
            <person name="Kreplak J."/>
        </authorList>
    </citation>
    <scope>NUCLEOTIDE SEQUENCE [LARGE SCALE GENOMIC DNA]</scope>
</reference>
<dbReference type="GO" id="GO:0043531">
    <property type="term" value="F:ADP binding"/>
    <property type="evidence" value="ECO:0007669"/>
    <property type="project" value="InterPro"/>
</dbReference>
<dbReference type="Gene3D" id="1.20.5.4130">
    <property type="match status" value="2"/>
</dbReference>
<dbReference type="Pfam" id="PF23559">
    <property type="entry name" value="WHD_DRP"/>
    <property type="match status" value="1"/>
</dbReference>
<feature type="transmembrane region" description="Helical" evidence="5">
    <location>
        <begin position="482"/>
        <end position="501"/>
    </location>
</feature>
<dbReference type="InterPro" id="IPR036388">
    <property type="entry name" value="WH-like_DNA-bd_sf"/>
</dbReference>
<dbReference type="Pfam" id="PF23598">
    <property type="entry name" value="LRR_14"/>
    <property type="match status" value="1"/>
</dbReference>
<evidence type="ECO:0000259" key="6">
    <source>
        <dbReference type="Pfam" id="PF00931"/>
    </source>
</evidence>
<dbReference type="InterPro" id="IPR044974">
    <property type="entry name" value="Disease_R_plants"/>
</dbReference>
<dbReference type="InterPro" id="IPR032675">
    <property type="entry name" value="LRR_dom_sf"/>
</dbReference>
<dbReference type="Proteomes" id="UP001157006">
    <property type="component" value="Chromosome 3"/>
</dbReference>
<feature type="domain" description="Disease resistance R13L4/SHOC-2-like LRR" evidence="9">
    <location>
        <begin position="1214"/>
        <end position="1520"/>
    </location>
</feature>
<protein>
    <submittedName>
        <fullName evidence="10">Uncharacterized protein</fullName>
    </submittedName>
</protein>
<keyword evidence="2" id="KW-0547">Nucleotide-binding</keyword>
<feature type="transmembrane region" description="Helical" evidence="5">
    <location>
        <begin position="307"/>
        <end position="339"/>
    </location>
</feature>
<dbReference type="InterPro" id="IPR038005">
    <property type="entry name" value="RX-like_CC"/>
</dbReference>
<feature type="domain" description="Disease resistance N-terminal" evidence="7">
    <location>
        <begin position="695"/>
        <end position="765"/>
    </location>
</feature>
<keyword evidence="4" id="KW-0175">Coiled coil</keyword>
<dbReference type="InterPro" id="IPR042197">
    <property type="entry name" value="Apaf_helical"/>
</dbReference>
<feature type="transmembrane region" description="Helical" evidence="5">
    <location>
        <begin position="453"/>
        <end position="470"/>
    </location>
</feature>
<dbReference type="PANTHER" id="PTHR23155">
    <property type="entry name" value="DISEASE RESISTANCE PROTEIN RP"/>
    <property type="match status" value="1"/>
</dbReference>
<evidence type="ECO:0000313" key="11">
    <source>
        <dbReference type="Proteomes" id="UP001157006"/>
    </source>
</evidence>
<dbReference type="PANTHER" id="PTHR23155:SF955">
    <property type="entry name" value="AAA+ ATPASE DOMAIN-CONTAINING PROTEIN"/>
    <property type="match status" value="1"/>
</dbReference>
<feature type="domain" description="NB-ARC" evidence="6">
    <location>
        <begin position="878"/>
        <end position="966"/>
    </location>
</feature>
<sequence length="1551" mass="178513">MTGMEMAMAQGLSAVANSLSKILIEEYALLGSGTIGRVEWIERELRSMHGLLERVGKGGYGEQEQELNEWEEKLNEIARDAEDLIETFVIKSVKRRRWGFLYWIDKHKVGKELEKIRKRMRDMSQSGMNLNTNIVSVSIETSRGGEASSSTTTTTTVVVAMEKLDHILNQTIIVTDQEVMEMVERVKDEFVYLQNNIVSSNLNWSTSERGNVWLEEVKELCNYTESVVGNFILVKERRSKLGRLKKTLYLPADYASENELKKQLKYTRSRIGDAMHRCLTYEVGGQLDMRVGLKRTTPAPDLSQENLIILCIMFLVVIILFHFRPPSFLLIVFLFFIMFDEREKITKRKSKSSLKKKNNKKWKRREIIRRIMRFLFSTVIYFPIFHMFQFHPALAACLFISSYPLIEIITWSLKKDKIWKGREIIRRFPRFLFSTVIYLPLFLLFQFHPILASFLFILGYSVIEVIVWGLKKMKKQKGREIIIRFTRFLFFNVIFVPIILLGERYSVAATLILISGYSLIEVIAWSVNLQTSIDRNLKYTRKVFSAIIYLPIIRLFQSHPVLATFLFMLSYSLIEVIAWSRSLRKSMDKNLKCAQRYLALMRAFLSDTTESTEGLNKMQSVWVGQLKVMSQYGQSLIDAYPKDRKAIYGIANIQRTQQELLPLLTPISSIQARDIEDEIIVEHDESSDVMPAAAASSSYQPVMGLKMKVQLIRGEKELMDALLLDANGMGELDGRSRIWVEQVRGISLEAQFVLNKYDAKLNHKPVLIYICKYWTRHVVSKKIDGIRNKIEDASRRRKAYGLVQIQSRVVSKIQILRARMQPYLATKKSSVVGFDDDTQVLMAELLSDEKCRCITWIVGVGGTDQFVAEIGKEAAEKITVEEENMPTDYVLTTLAHSKYLIVVDGLKETSKVYLDTLNRVIPDMLTGSRVLFTTRNATVAQHAAGRIILHPLQLLDDETSWLLFTRHLKVPKSETELIKVGKEIVMKCGGLPSQILKISDLLSHKDVTHEEWLSVLGGQQLNENQIQCWSETLDTINTNLPYYLRRCLFYFVLFPAEFGIPVRRLVVLWVAESLIHQAEDDEVPPELVAERYLTELIDRNMVQVAKRKRNGKVKTCRLPSALRQLWLSKANDSRFLQGRRSAMDSSADPKKSIIRRVADHLDKDDIWNDHIHGDNADSTSFQSYYKDVLSFHSFDSQEGSKPGKQVGNFLKGCISSDCFLLLLVLDLERVYKPNLPKRISRLTRLRYLGLRWTYLESLPSSISKLLKLQTLDLKHTYIHTLPTSIWKMELRHLFLSETYRTRFPPQPKGNSLSDLQTLWGLFVDEETPVKGGLDKLVNITKLGLACQSMSLNQEPMIAQLETVSDWITKLEYLQSLKLKSRDEKGRPWTLHMKSFENNAYLTDMYLLGSLSSSSIVSQFPLSLVELTLSHSKLQDDPMILLKDFPNLQTLCLLAESYTGTTMVCKSYSFPQLHVLKVWKLEQLEEWKIEPEALPCLRQLEIRSCCHLKTLPYGLKHISILLEYISPIAQHASIWNLSTVACSEGRIAYLQT</sequence>
<keyword evidence="3" id="KW-0611">Plant defense</keyword>
<dbReference type="InterPro" id="IPR027417">
    <property type="entry name" value="P-loop_NTPase"/>
</dbReference>
<keyword evidence="1" id="KW-0677">Repeat</keyword>
<dbReference type="InterPro" id="IPR055414">
    <property type="entry name" value="LRR_R13L4/SHOC2-like"/>
</dbReference>
<dbReference type="InterPro" id="IPR058922">
    <property type="entry name" value="WHD_DRP"/>
</dbReference>
<dbReference type="Gene3D" id="1.10.8.430">
    <property type="entry name" value="Helical domain of apoptotic protease-activating factors"/>
    <property type="match status" value="1"/>
</dbReference>
<dbReference type="InterPro" id="IPR002182">
    <property type="entry name" value="NB-ARC"/>
</dbReference>
<gene>
    <name evidence="10" type="ORF">VFH_III108840</name>
</gene>
<evidence type="ECO:0000256" key="2">
    <source>
        <dbReference type="ARBA" id="ARBA00022741"/>
    </source>
</evidence>
<feature type="transmembrane region" description="Helical" evidence="5">
    <location>
        <begin position="367"/>
        <end position="384"/>
    </location>
</feature>
<evidence type="ECO:0000259" key="9">
    <source>
        <dbReference type="Pfam" id="PF23598"/>
    </source>
</evidence>
<keyword evidence="11" id="KW-1185">Reference proteome</keyword>
<dbReference type="Gene3D" id="3.80.10.10">
    <property type="entry name" value="Ribonuclease Inhibitor"/>
    <property type="match status" value="1"/>
</dbReference>
<dbReference type="SUPFAM" id="SSF52058">
    <property type="entry name" value="L domain-like"/>
    <property type="match status" value="1"/>
</dbReference>
<feature type="domain" description="Disease resistance N-terminal" evidence="7">
    <location>
        <begin position="12"/>
        <end position="97"/>
    </location>
</feature>
<dbReference type="GO" id="GO:0098542">
    <property type="term" value="P:defense response to other organism"/>
    <property type="evidence" value="ECO:0007669"/>
    <property type="project" value="TreeGrafter"/>
</dbReference>
<evidence type="ECO:0000313" key="10">
    <source>
        <dbReference type="EMBL" id="CAI8603931.1"/>
    </source>
</evidence>
<feature type="transmembrane region" description="Helical" evidence="5">
    <location>
        <begin position="507"/>
        <end position="527"/>
    </location>
</feature>
<name>A0AAV1A0P3_VICFA</name>
<keyword evidence="5" id="KW-1133">Transmembrane helix</keyword>
<dbReference type="Pfam" id="PF00931">
    <property type="entry name" value="NB-ARC"/>
    <property type="match status" value="1"/>
</dbReference>
<feature type="transmembrane region" description="Helical" evidence="5">
    <location>
        <begin position="431"/>
        <end position="447"/>
    </location>
</feature>
<evidence type="ECO:0000256" key="5">
    <source>
        <dbReference type="SAM" id="Phobius"/>
    </source>
</evidence>
<keyword evidence="5" id="KW-0472">Membrane</keyword>
<evidence type="ECO:0000256" key="4">
    <source>
        <dbReference type="SAM" id="Coils"/>
    </source>
</evidence>
<feature type="transmembrane region" description="Helical" evidence="5">
    <location>
        <begin position="390"/>
        <end position="410"/>
    </location>
</feature>
<evidence type="ECO:0000256" key="1">
    <source>
        <dbReference type="ARBA" id="ARBA00022737"/>
    </source>
</evidence>
<organism evidence="10 11">
    <name type="scientific">Vicia faba</name>
    <name type="common">Broad bean</name>
    <name type="synonym">Faba vulgaris</name>
    <dbReference type="NCBI Taxonomy" id="3906"/>
    <lineage>
        <taxon>Eukaryota</taxon>
        <taxon>Viridiplantae</taxon>
        <taxon>Streptophyta</taxon>
        <taxon>Embryophyta</taxon>
        <taxon>Tracheophyta</taxon>
        <taxon>Spermatophyta</taxon>
        <taxon>Magnoliopsida</taxon>
        <taxon>eudicotyledons</taxon>
        <taxon>Gunneridae</taxon>
        <taxon>Pentapetalae</taxon>
        <taxon>rosids</taxon>
        <taxon>fabids</taxon>
        <taxon>Fabales</taxon>
        <taxon>Fabaceae</taxon>
        <taxon>Papilionoideae</taxon>
        <taxon>50 kb inversion clade</taxon>
        <taxon>NPAAA clade</taxon>
        <taxon>Hologalegina</taxon>
        <taxon>IRL clade</taxon>
        <taxon>Fabeae</taxon>
        <taxon>Vicia</taxon>
    </lineage>
</organism>
<evidence type="ECO:0000256" key="3">
    <source>
        <dbReference type="ARBA" id="ARBA00022821"/>
    </source>
</evidence>
<dbReference type="Gene3D" id="1.10.10.10">
    <property type="entry name" value="Winged helix-like DNA-binding domain superfamily/Winged helix DNA-binding domain"/>
    <property type="match status" value="1"/>
</dbReference>
<dbReference type="Gene3D" id="3.40.50.300">
    <property type="entry name" value="P-loop containing nucleotide triphosphate hydrolases"/>
    <property type="match status" value="1"/>
</dbReference>
<proteinExistence type="predicted"/>
<dbReference type="CDD" id="cd14798">
    <property type="entry name" value="RX-CC_like"/>
    <property type="match status" value="1"/>
</dbReference>
<feature type="domain" description="Disease resistance protein winged helix" evidence="8">
    <location>
        <begin position="1053"/>
        <end position="1123"/>
    </location>
</feature>
<dbReference type="SUPFAM" id="SSF52540">
    <property type="entry name" value="P-loop containing nucleoside triphosphate hydrolases"/>
    <property type="match status" value="1"/>
</dbReference>
<evidence type="ECO:0000259" key="8">
    <source>
        <dbReference type="Pfam" id="PF23559"/>
    </source>
</evidence>
<feature type="coiled-coil region" evidence="4">
    <location>
        <begin position="60"/>
        <end position="87"/>
    </location>
</feature>
<dbReference type="Pfam" id="PF18052">
    <property type="entry name" value="Rx_N"/>
    <property type="match status" value="2"/>
</dbReference>